<dbReference type="OrthoDB" id="9792392at2"/>
<comment type="caution">
    <text evidence="1">The sequence shown here is derived from an EMBL/GenBank/DDBJ whole genome shotgun (WGS) entry which is preliminary data.</text>
</comment>
<organism evidence="1 2">
    <name type="scientific">Vibrio hepatarius</name>
    <dbReference type="NCBI Taxonomy" id="171383"/>
    <lineage>
        <taxon>Bacteria</taxon>
        <taxon>Pseudomonadati</taxon>
        <taxon>Pseudomonadota</taxon>
        <taxon>Gammaproteobacteria</taxon>
        <taxon>Vibrionales</taxon>
        <taxon>Vibrionaceae</taxon>
        <taxon>Vibrio</taxon>
        <taxon>Vibrio oreintalis group</taxon>
    </lineage>
</organism>
<protein>
    <submittedName>
        <fullName evidence="1">RNA signal recognition particle 4.5S RNA</fullName>
    </submittedName>
</protein>
<name>A0A0M0I2S5_9VIBR</name>
<dbReference type="AlphaFoldDB" id="A0A0M0I2S5"/>
<dbReference type="STRING" id="171383.AKJ31_06230"/>
<dbReference type="PATRIC" id="fig|171383.3.peg.1291"/>
<gene>
    <name evidence="1" type="ORF">AKJ31_06230</name>
</gene>
<proteinExistence type="predicted"/>
<dbReference type="SUPFAM" id="SSF54909">
    <property type="entry name" value="Dimeric alpha+beta barrel"/>
    <property type="match status" value="1"/>
</dbReference>
<dbReference type="InterPro" id="IPR011008">
    <property type="entry name" value="Dimeric_a/b-barrel"/>
</dbReference>
<evidence type="ECO:0000313" key="1">
    <source>
        <dbReference type="EMBL" id="KOO08599.1"/>
    </source>
</evidence>
<sequence length="119" mass="13619">MSYVDGFVAAVPEENKQLYIEHTQRVAKVFIEYGATQYVECWEDDVPDGKMTSMKMAVKLAAGESVVFSWIVWPSKQVRDQMVSKVMQDPRIEQEKERMPFDASRLIFGGFETVVDESA</sequence>
<dbReference type="Gene3D" id="3.30.70.100">
    <property type="match status" value="1"/>
</dbReference>
<dbReference type="RefSeq" id="WP_053408243.1">
    <property type="nucleotide sequence ID" value="NZ_DAIPHI010000193.1"/>
</dbReference>
<reference evidence="2" key="1">
    <citation type="submission" date="2015-08" db="EMBL/GenBank/DDBJ databases">
        <title>Vibrio galatheae sp. nov., a novel member of the Vibrionaceae family isolated from the Solomon Islands.</title>
        <authorList>
            <person name="Giubergia S."/>
            <person name="Machado H."/>
            <person name="Mateiu R.V."/>
            <person name="Gram L."/>
        </authorList>
    </citation>
    <scope>NUCLEOTIDE SEQUENCE [LARGE SCALE GENOMIC DNA]</scope>
    <source>
        <strain evidence="2">DSM 19134</strain>
    </source>
</reference>
<accession>A0A0M0I2S5</accession>
<dbReference type="PIRSF" id="PIRSF007028">
    <property type="entry name" value="UCP007028"/>
    <property type="match status" value="1"/>
</dbReference>
<evidence type="ECO:0000313" key="2">
    <source>
        <dbReference type="Proteomes" id="UP000037530"/>
    </source>
</evidence>
<keyword evidence="2" id="KW-1185">Reference proteome</keyword>
<dbReference type="Pfam" id="PF07237">
    <property type="entry name" value="DUF1428"/>
    <property type="match status" value="1"/>
</dbReference>
<dbReference type="InterPro" id="IPR009874">
    <property type="entry name" value="DUF1428"/>
</dbReference>
<dbReference type="EMBL" id="LHPI01000003">
    <property type="protein sequence ID" value="KOO08599.1"/>
    <property type="molecule type" value="Genomic_DNA"/>
</dbReference>
<dbReference type="Proteomes" id="UP000037530">
    <property type="component" value="Unassembled WGS sequence"/>
</dbReference>